<dbReference type="InterPro" id="IPR029016">
    <property type="entry name" value="GAF-like_dom_sf"/>
</dbReference>
<evidence type="ECO:0000259" key="2">
    <source>
        <dbReference type="Pfam" id="PF13492"/>
    </source>
</evidence>
<gene>
    <name evidence="3" type="ORF">ETD83_00850</name>
</gene>
<organism evidence="3 4">
    <name type="scientific">Actinomadura soli</name>
    <dbReference type="NCBI Taxonomy" id="2508997"/>
    <lineage>
        <taxon>Bacteria</taxon>
        <taxon>Bacillati</taxon>
        <taxon>Actinomycetota</taxon>
        <taxon>Actinomycetes</taxon>
        <taxon>Streptosporangiales</taxon>
        <taxon>Thermomonosporaceae</taxon>
        <taxon>Actinomadura</taxon>
    </lineage>
</organism>
<feature type="compositionally biased region" description="Basic and acidic residues" evidence="1">
    <location>
        <begin position="203"/>
        <end position="214"/>
    </location>
</feature>
<dbReference type="EMBL" id="VCKW01000002">
    <property type="protein sequence ID" value="TMR07331.1"/>
    <property type="molecule type" value="Genomic_DNA"/>
</dbReference>
<feature type="domain" description="GAF" evidence="2">
    <location>
        <begin position="42"/>
        <end position="166"/>
    </location>
</feature>
<dbReference type="Pfam" id="PF13492">
    <property type="entry name" value="GAF_3"/>
    <property type="match status" value="1"/>
</dbReference>
<protein>
    <recommendedName>
        <fullName evidence="2">GAF domain-containing protein</fullName>
    </recommendedName>
</protein>
<keyword evidence="4" id="KW-1185">Reference proteome</keyword>
<feature type="region of interest" description="Disordered" evidence="1">
    <location>
        <begin position="1"/>
        <end position="22"/>
    </location>
</feature>
<accession>A0A5C4JKB0</accession>
<dbReference type="RefSeq" id="WP_138643104.1">
    <property type="nucleotide sequence ID" value="NZ_VCKW01000002.1"/>
</dbReference>
<proteinExistence type="predicted"/>
<evidence type="ECO:0000256" key="1">
    <source>
        <dbReference type="SAM" id="MobiDB-lite"/>
    </source>
</evidence>
<dbReference type="Proteomes" id="UP000309174">
    <property type="component" value="Unassembled WGS sequence"/>
</dbReference>
<dbReference type="OrthoDB" id="3473829at2"/>
<dbReference type="AlphaFoldDB" id="A0A5C4JKB0"/>
<dbReference type="InterPro" id="IPR003018">
    <property type="entry name" value="GAF"/>
</dbReference>
<dbReference type="Gene3D" id="3.30.450.40">
    <property type="match status" value="1"/>
</dbReference>
<comment type="caution">
    <text evidence="3">The sequence shown here is derived from an EMBL/GenBank/DDBJ whole genome shotgun (WGS) entry which is preliminary data.</text>
</comment>
<dbReference type="SUPFAM" id="SSF55781">
    <property type="entry name" value="GAF domain-like"/>
    <property type="match status" value="1"/>
</dbReference>
<feature type="region of interest" description="Disordered" evidence="1">
    <location>
        <begin position="181"/>
        <end position="214"/>
    </location>
</feature>
<evidence type="ECO:0000313" key="3">
    <source>
        <dbReference type="EMBL" id="TMR07331.1"/>
    </source>
</evidence>
<name>A0A5C4JKB0_9ACTN</name>
<reference evidence="3 4" key="1">
    <citation type="submission" date="2019-05" db="EMBL/GenBank/DDBJ databases">
        <title>Draft genome sequence of Actinomadura sp. 14C53.</title>
        <authorList>
            <person name="Saricaoglu S."/>
            <person name="Isik K."/>
        </authorList>
    </citation>
    <scope>NUCLEOTIDE SEQUENCE [LARGE SCALE GENOMIC DNA]</scope>
    <source>
        <strain evidence="3 4">14C53</strain>
    </source>
</reference>
<sequence>MTVDDLPAPSWGAPEVSRGADNSPRVAASFDLMAAVLDGIELPDLLTRVAERARAMAGVPLAFIALPAEDAVTLRIDIAVGADSDRVRGLTVRRGRSMLGRAFSSRRALSARIVADQTLSTLPAGPILILPLDTGEATRGVLAVLGRPGAEPFSPSAAHQLLLFADTCARFVQLAEDRRAAVRPGPGGRGDRHAPPAVAPADVTDHFVRDWPRG</sequence>
<evidence type="ECO:0000313" key="4">
    <source>
        <dbReference type="Proteomes" id="UP000309174"/>
    </source>
</evidence>